<dbReference type="Proteomes" id="UP001226720">
    <property type="component" value="Unassembled WGS sequence"/>
</dbReference>
<accession>A0ABU0JWS4</accession>
<name>A0ABU0JWS4_9BACL</name>
<organism evidence="1 2">
    <name type="scientific">Guptibacillus hwajinpoensis</name>
    <dbReference type="NCBI Taxonomy" id="208199"/>
    <lineage>
        <taxon>Bacteria</taxon>
        <taxon>Bacillati</taxon>
        <taxon>Bacillota</taxon>
        <taxon>Bacilli</taxon>
        <taxon>Bacillales</taxon>
        <taxon>Guptibacillaceae</taxon>
        <taxon>Guptibacillus</taxon>
    </lineage>
</organism>
<evidence type="ECO:0000313" key="1">
    <source>
        <dbReference type="EMBL" id="MDQ0481532.1"/>
    </source>
</evidence>
<proteinExistence type="predicted"/>
<sequence>MNQRYPLQIVKIQQEKEVIRKFYIEFDKKLNNNNLSIDEILTGVGIFESLKFEGLEEVTEEQKAVVMSFYNIYIGVYLAAGIQEAHSFAMNILK</sequence>
<dbReference type="EMBL" id="JAUSWM010000001">
    <property type="protein sequence ID" value="MDQ0481532.1"/>
    <property type="molecule type" value="Genomic_DNA"/>
</dbReference>
<comment type="caution">
    <text evidence="1">The sequence shown here is derived from an EMBL/GenBank/DDBJ whole genome shotgun (WGS) entry which is preliminary data.</text>
</comment>
<evidence type="ECO:0000313" key="2">
    <source>
        <dbReference type="Proteomes" id="UP001226720"/>
    </source>
</evidence>
<dbReference type="RefSeq" id="WP_301550960.1">
    <property type="nucleotide sequence ID" value="NZ_JAQRMZ010000002.1"/>
</dbReference>
<dbReference type="GeneID" id="301326327"/>
<reference evidence="1" key="1">
    <citation type="submission" date="2023-07" db="EMBL/GenBank/DDBJ databases">
        <title>Genomic Encyclopedia of Type Strains, Phase IV (KMG-IV): sequencing the most valuable type-strain genomes for metagenomic binning, comparative biology and taxonomic classification.</title>
        <authorList>
            <person name="Goeker M."/>
        </authorList>
    </citation>
    <scope>NUCLEOTIDE SEQUENCE [LARGE SCALE GENOMIC DNA]</scope>
    <source>
        <strain evidence="1">JSM 076093</strain>
    </source>
</reference>
<gene>
    <name evidence="1" type="ORF">QO000_000485</name>
</gene>
<protein>
    <submittedName>
        <fullName evidence="1">Uncharacterized protein</fullName>
    </submittedName>
</protein>
<keyword evidence="2" id="KW-1185">Reference proteome</keyword>